<keyword evidence="4" id="KW-1185">Reference proteome</keyword>
<evidence type="ECO:0000256" key="2">
    <source>
        <dbReference type="SAM" id="MobiDB-lite"/>
    </source>
</evidence>
<organism evidence="4 5">
    <name type="scientific">Dipodomys ordii</name>
    <name type="common">Ord's kangaroo rat</name>
    <dbReference type="NCBI Taxonomy" id="10020"/>
    <lineage>
        <taxon>Eukaryota</taxon>
        <taxon>Metazoa</taxon>
        <taxon>Chordata</taxon>
        <taxon>Craniata</taxon>
        <taxon>Vertebrata</taxon>
        <taxon>Euteleostomi</taxon>
        <taxon>Mammalia</taxon>
        <taxon>Eutheria</taxon>
        <taxon>Euarchontoglires</taxon>
        <taxon>Glires</taxon>
        <taxon>Rodentia</taxon>
        <taxon>Castorimorpha</taxon>
        <taxon>Heteromyidae</taxon>
        <taxon>Dipodomyinae</taxon>
        <taxon>Dipodomys</taxon>
    </lineage>
</organism>
<dbReference type="InterPro" id="IPR000313">
    <property type="entry name" value="PWWP_dom"/>
</dbReference>
<dbReference type="RefSeq" id="XP_012892183.1">
    <property type="nucleotide sequence ID" value="XM_013036729.1"/>
</dbReference>
<dbReference type="InterPro" id="IPR048765">
    <property type="entry name" value="PWP3A_3B_4_N"/>
</dbReference>
<evidence type="ECO:0000313" key="4">
    <source>
        <dbReference type="Proteomes" id="UP000081671"/>
    </source>
</evidence>
<dbReference type="Gene3D" id="6.10.300.20">
    <property type="match status" value="1"/>
</dbReference>
<comment type="similarity">
    <text evidence="1">Belongs to the PWWP3A family.</text>
</comment>
<sequence length="680" mass="77815">MESAEYILCSWKEYLWPAKVVPVPGTPVRSKSGRELPVKVQILTVDEKMQVESADVMDLTEAGIEAIASSVGVRLRITDPPVDVQWKTTGPSGQLRLYRKALRLALDILYCRKLAEQRKTTKPPKTGLKASSTHHGLSIGLGLVHGPRRKRRKRKLYYAPKLRKQKYLRSQQGWLSGNELVESSSRFIQRPTPVRAVSENEDKEKSTALIPVPCCHPVVWEGPPDKAEFPALSIQPVVILSKVRNRSQKTVDTGRETTASDRHKIAAFPEIMEEPEEIASNAALEGEIASSQSLNSRLPDSLSTVNQKRKRQDLTLKRAGKKFKSPEFKAVATKKSAGRRREAQAKSMAPKWKTQPIKRGMLVWFKLHGYPFWPAVVKRVIQTTQMARVLLIEANMCPAQSGIPVHLCRLKPLDCDEKDKLVRRASKDYSHGVTWCFSFINHYREAVTKKSFTGSFFDYFTSNASYLARKALEETDHTDFPKVNYSDLEDSDEETVLGKKRPRKKLLPDRMKAARDKSNRKLVDFIVKKKGADKHLQDIITGRKESRWLTSFLKPRKSLVCIETYLEDDDQLYEVAKHLQKLYDETDKIMFHLLRGDKESFIMEVLLPEAMIYSIATVDELSYQKAEEKYLRGPPLHYREKAEFDKKVLKERKRRRRRLEITTMPFMSLPALPAGTLVCL</sequence>
<dbReference type="CDD" id="cd06080">
    <property type="entry name" value="PWWP_MUM1-like"/>
    <property type="match status" value="1"/>
</dbReference>
<dbReference type="PANTHER" id="PTHR31333:SF2">
    <property type="entry name" value="PWWP DOMAIN-CONTAINING DNA REPAIR FACTOR 4"/>
    <property type="match status" value="1"/>
</dbReference>
<dbReference type="Pfam" id="PF20886">
    <property type="entry name" value="PWP3A-B_C"/>
    <property type="match status" value="1"/>
</dbReference>
<proteinExistence type="inferred from homology"/>
<dbReference type="Pfam" id="PF20884">
    <property type="entry name" value="MUM1-like_PWWP"/>
    <property type="match status" value="1"/>
</dbReference>
<dbReference type="InterPro" id="IPR035504">
    <property type="entry name" value="MUM1-like_PWWP"/>
</dbReference>
<dbReference type="InterPro" id="IPR048795">
    <property type="entry name" value="PWP3A_3B_4_C"/>
</dbReference>
<evidence type="ECO:0000259" key="3">
    <source>
        <dbReference type="PROSITE" id="PS50812"/>
    </source>
</evidence>
<dbReference type="Proteomes" id="UP000081671">
    <property type="component" value="Unplaced"/>
</dbReference>
<dbReference type="OrthoDB" id="10013064at2759"/>
<reference evidence="5" key="1">
    <citation type="submission" date="2025-08" db="UniProtKB">
        <authorList>
            <consortium name="RefSeq"/>
        </authorList>
    </citation>
    <scope>IDENTIFICATION</scope>
    <source>
        <tissue evidence="5">Kidney</tissue>
    </source>
</reference>
<dbReference type="PANTHER" id="PTHR31333">
    <property type="entry name" value="PWWP DOMAIN-CONTAINING DNA REPAIR FACTOR 3 FAMILY MEMBER"/>
    <property type="match status" value="1"/>
</dbReference>
<dbReference type="InterPro" id="IPR040263">
    <property type="entry name" value="PWP3A_3B_4"/>
</dbReference>
<dbReference type="GeneID" id="106001735"/>
<gene>
    <name evidence="5" type="primary">LOC106001735</name>
</gene>
<name>A0A1S3GTF6_DIPOR</name>
<accession>A0A1S3GTF6</accession>
<protein>
    <submittedName>
        <fullName evidence="5">PWWP domain-containing protein MUM1-like</fullName>
    </submittedName>
</protein>
<feature type="domain" description="PWWP" evidence="3">
    <location>
        <begin position="359"/>
        <end position="377"/>
    </location>
</feature>
<dbReference type="Gene3D" id="2.30.30.140">
    <property type="match status" value="1"/>
</dbReference>
<evidence type="ECO:0000256" key="1">
    <source>
        <dbReference type="ARBA" id="ARBA00008188"/>
    </source>
</evidence>
<dbReference type="InParanoid" id="A0A1S3GTF6"/>
<evidence type="ECO:0000313" key="5">
    <source>
        <dbReference type="RefSeq" id="XP_012892183.1"/>
    </source>
</evidence>
<feature type="region of interest" description="Disordered" evidence="2">
    <location>
        <begin position="290"/>
        <end position="311"/>
    </location>
</feature>
<dbReference type="AlphaFoldDB" id="A0A1S3GTF6"/>
<dbReference type="PROSITE" id="PS50812">
    <property type="entry name" value="PWWP"/>
    <property type="match status" value="1"/>
</dbReference>
<feature type="compositionally biased region" description="Polar residues" evidence="2">
    <location>
        <begin position="290"/>
        <end position="306"/>
    </location>
</feature>
<dbReference type="SUPFAM" id="SSF63748">
    <property type="entry name" value="Tudor/PWWP/MBT"/>
    <property type="match status" value="1"/>
</dbReference>
<dbReference type="Pfam" id="PF20887">
    <property type="entry name" value="PWP3A-B_N"/>
    <property type="match status" value="1"/>
</dbReference>
<dbReference type="KEGG" id="dord:106001735"/>